<feature type="region of interest" description="Disordered" evidence="1">
    <location>
        <begin position="54"/>
        <end position="73"/>
    </location>
</feature>
<name>A0ABR2U6P0_9ROSI</name>
<evidence type="ECO:0000256" key="1">
    <source>
        <dbReference type="SAM" id="MobiDB-lite"/>
    </source>
</evidence>
<proteinExistence type="predicted"/>
<keyword evidence="3" id="KW-1185">Reference proteome</keyword>
<reference evidence="2 3" key="1">
    <citation type="journal article" date="2024" name="G3 (Bethesda)">
        <title>Genome assembly of Hibiscus sabdariffa L. provides insights into metabolisms of medicinal natural products.</title>
        <authorList>
            <person name="Kim T."/>
        </authorList>
    </citation>
    <scope>NUCLEOTIDE SEQUENCE [LARGE SCALE GENOMIC DNA]</scope>
    <source>
        <strain evidence="2">TK-2024</strain>
        <tissue evidence="2">Old leaves</tissue>
    </source>
</reference>
<sequence length="107" mass="11355">MGKPHLPDHKAIASFEGSSDLTAPEDELTLVSESRTLQRLIEAAIGVTLSFHTEPGSELPLRDSSPPHECSPQPSSCTTAFFHGFAFTVELGPVPPHALLTADAPPL</sequence>
<evidence type="ECO:0000313" key="3">
    <source>
        <dbReference type="Proteomes" id="UP001396334"/>
    </source>
</evidence>
<gene>
    <name evidence="2" type="ORF">V6N11_059200</name>
</gene>
<accession>A0ABR2U6P0</accession>
<evidence type="ECO:0000313" key="2">
    <source>
        <dbReference type="EMBL" id="KAK9045314.1"/>
    </source>
</evidence>
<dbReference type="Proteomes" id="UP001396334">
    <property type="component" value="Unassembled WGS sequence"/>
</dbReference>
<protein>
    <submittedName>
        <fullName evidence="2">Uncharacterized protein</fullName>
    </submittedName>
</protein>
<comment type="caution">
    <text evidence="2">The sequence shown here is derived from an EMBL/GenBank/DDBJ whole genome shotgun (WGS) entry which is preliminary data.</text>
</comment>
<organism evidence="2 3">
    <name type="scientific">Hibiscus sabdariffa</name>
    <name type="common">roselle</name>
    <dbReference type="NCBI Taxonomy" id="183260"/>
    <lineage>
        <taxon>Eukaryota</taxon>
        <taxon>Viridiplantae</taxon>
        <taxon>Streptophyta</taxon>
        <taxon>Embryophyta</taxon>
        <taxon>Tracheophyta</taxon>
        <taxon>Spermatophyta</taxon>
        <taxon>Magnoliopsida</taxon>
        <taxon>eudicotyledons</taxon>
        <taxon>Gunneridae</taxon>
        <taxon>Pentapetalae</taxon>
        <taxon>rosids</taxon>
        <taxon>malvids</taxon>
        <taxon>Malvales</taxon>
        <taxon>Malvaceae</taxon>
        <taxon>Malvoideae</taxon>
        <taxon>Hibiscus</taxon>
    </lineage>
</organism>
<dbReference type="EMBL" id="JBBPBN010000002">
    <property type="protein sequence ID" value="KAK9045314.1"/>
    <property type="molecule type" value="Genomic_DNA"/>
</dbReference>